<gene>
    <name evidence="7" type="ORF">SLS53_007681</name>
</gene>
<dbReference type="InterPro" id="IPR016461">
    <property type="entry name" value="COMT-like"/>
</dbReference>
<feature type="domain" description="O-methyltransferase C-terminal" evidence="5">
    <location>
        <begin position="179"/>
        <end position="356"/>
    </location>
</feature>
<evidence type="ECO:0000259" key="6">
    <source>
        <dbReference type="Pfam" id="PF08100"/>
    </source>
</evidence>
<dbReference type="Gene3D" id="1.10.10.10">
    <property type="entry name" value="Winged helix-like DNA-binding domain superfamily/Winged helix DNA-binding domain"/>
    <property type="match status" value="1"/>
</dbReference>
<dbReference type="Gene3D" id="3.40.50.150">
    <property type="entry name" value="Vaccinia Virus protein VP39"/>
    <property type="match status" value="1"/>
</dbReference>
<sequence>MASIPALVAELERLTSENFSSEQSRFTSVQARAKFTRLTETLGALSRDAAENVYYLSTRTAQNSAVRCAISLQLFDLVPADEGKAISTKELASGSEADPLLVERLMRVLASCGVFDQVDEDLYVHNHLSRCFINKNNRDQFQQMYEFVGKGVYGMADYLEKTGWKSPEGYEDAPVSVALGVQQGGFFEYLAASPERQALFSSGMQSRPESISIAALYPFIEELNGRGDIIKTAFPDIKGRFILQDQEAVIEDARAKDLPAYIEPQAASFFQPNPVKNARAYLFRRIFHDWSDPLSVVILSNTVSAMGRDSKVLIADVEMPVQQAPWFVTLQDWNMMALGGIERTDKQWKALLTKAGLVLAKVWRVEGSNHVVVEGRLP</sequence>
<dbReference type="AlphaFoldDB" id="A0AAN9YCS9"/>
<evidence type="ECO:0000313" key="8">
    <source>
        <dbReference type="Proteomes" id="UP001320245"/>
    </source>
</evidence>
<reference evidence="7 8" key="1">
    <citation type="journal article" date="2023" name="PLoS ONE">
        <title>Cytospora paraplurivora sp. nov. isolated from orchards with fruit tree decline syndrome in Ontario, Canada.</title>
        <authorList>
            <person name="Ilyukhin E."/>
            <person name="Nguyen H.D.T."/>
            <person name="Castle A.J."/>
            <person name="Ellouze W."/>
        </authorList>
    </citation>
    <scope>NUCLEOTIDE SEQUENCE [LARGE SCALE GENOMIC DNA]</scope>
    <source>
        <strain evidence="7 8">FDS-564</strain>
    </source>
</reference>
<dbReference type="InterPro" id="IPR036390">
    <property type="entry name" value="WH_DNA-bd_sf"/>
</dbReference>
<evidence type="ECO:0000256" key="1">
    <source>
        <dbReference type="ARBA" id="ARBA00022603"/>
    </source>
</evidence>
<organism evidence="7 8">
    <name type="scientific">Cytospora paraplurivora</name>
    <dbReference type="NCBI Taxonomy" id="2898453"/>
    <lineage>
        <taxon>Eukaryota</taxon>
        <taxon>Fungi</taxon>
        <taxon>Dikarya</taxon>
        <taxon>Ascomycota</taxon>
        <taxon>Pezizomycotina</taxon>
        <taxon>Sordariomycetes</taxon>
        <taxon>Sordariomycetidae</taxon>
        <taxon>Diaporthales</taxon>
        <taxon>Cytosporaceae</taxon>
        <taxon>Cytospora</taxon>
    </lineage>
</organism>
<dbReference type="InterPro" id="IPR012967">
    <property type="entry name" value="COMT_dimerisation"/>
</dbReference>
<dbReference type="Proteomes" id="UP001320245">
    <property type="component" value="Unassembled WGS sequence"/>
</dbReference>
<keyword evidence="3" id="KW-0949">S-adenosyl-L-methionine</keyword>
<feature type="active site" description="Proton acceptor" evidence="4">
    <location>
        <position position="288"/>
    </location>
</feature>
<dbReference type="PROSITE" id="PS51683">
    <property type="entry name" value="SAM_OMT_II"/>
    <property type="match status" value="1"/>
</dbReference>
<dbReference type="SUPFAM" id="SSF53335">
    <property type="entry name" value="S-adenosyl-L-methionine-dependent methyltransferases"/>
    <property type="match status" value="1"/>
</dbReference>
<dbReference type="PIRSF" id="PIRSF005739">
    <property type="entry name" value="O-mtase"/>
    <property type="match status" value="1"/>
</dbReference>
<protein>
    <recommendedName>
        <fullName evidence="9">O-methyltransferase domain-containing protein</fullName>
    </recommendedName>
</protein>
<evidence type="ECO:0000259" key="5">
    <source>
        <dbReference type="Pfam" id="PF00891"/>
    </source>
</evidence>
<keyword evidence="1" id="KW-0489">Methyltransferase</keyword>
<evidence type="ECO:0008006" key="9">
    <source>
        <dbReference type="Google" id="ProtNLM"/>
    </source>
</evidence>
<dbReference type="EMBL" id="JAJSPL020000041">
    <property type="protein sequence ID" value="KAK7734904.1"/>
    <property type="molecule type" value="Genomic_DNA"/>
</dbReference>
<accession>A0AAN9YCS9</accession>
<comment type="caution">
    <text evidence="7">The sequence shown here is derived from an EMBL/GenBank/DDBJ whole genome shotgun (WGS) entry which is preliminary data.</text>
</comment>
<dbReference type="GO" id="GO:0046983">
    <property type="term" value="F:protein dimerization activity"/>
    <property type="evidence" value="ECO:0007669"/>
    <property type="project" value="InterPro"/>
</dbReference>
<evidence type="ECO:0000256" key="2">
    <source>
        <dbReference type="ARBA" id="ARBA00022679"/>
    </source>
</evidence>
<keyword evidence="8" id="KW-1185">Reference proteome</keyword>
<evidence type="ECO:0000256" key="3">
    <source>
        <dbReference type="ARBA" id="ARBA00022691"/>
    </source>
</evidence>
<evidence type="ECO:0000256" key="4">
    <source>
        <dbReference type="PIRSR" id="PIRSR005739-1"/>
    </source>
</evidence>
<dbReference type="InterPro" id="IPR036388">
    <property type="entry name" value="WH-like_DNA-bd_sf"/>
</dbReference>
<evidence type="ECO:0000313" key="7">
    <source>
        <dbReference type="EMBL" id="KAK7734904.1"/>
    </source>
</evidence>
<dbReference type="Pfam" id="PF00891">
    <property type="entry name" value="Methyltransf_2"/>
    <property type="match status" value="1"/>
</dbReference>
<dbReference type="SUPFAM" id="SSF46785">
    <property type="entry name" value="Winged helix' DNA-binding domain"/>
    <property type="match status" value="1"/>
</dbReference>
<name>A0AAN9YCS9_9PEZI</name>
<keyword evidence="2" id="KW-0808">Transferase</keyword>
<dbReference type="InterPro" id="IPR029063">
    <property type="entry name" value="SAM-dependent_MTases_sf"/>
</dbReference>
<feature type="domain" description="O-methyltransferase dimerisation" evidence="6">
    <location>
        <begin position="63"/>
        <end position="134"/>
    </location>
</feature>
<dbReference type="PANTHER" id="PTHR43712">
    <property type="entry name" value="PUTATIVE (AFU_ORTHOLOGUE AFUA_4G14580)-RELATED"/>
    <property type="match status" value="1"/>
</dbReference>
<dbReference type="InterPro" id="IPR001077">
    <property type="entry name" value="COMT_C"/>
</dbReference>
<dbReference type="PANTHER" id="PTHR43712:SF11">
    <property type="entry name" value="O-METHYLTRANSFERASE (AFU_ORTHOLOGUE AFUA_2G17820)-RELATED"/>
    <property type="match status" value="1"/>
</dbReference>
<dbReference type="GO" id="GO:0032259">
    <property type="term" value="P:methylation"/>
    <property type="evidence" value="ECO:0007669"/>
    <property type="project" value="UniProtKB-KW"/>
</dbReference>
<dbReference type="GO" id="GO:0008171">
    <property type="term" value="F:O-methyltransferase activity"/>
    <property type="evidence" value="ECO:0007669"/>
    <property type="project" value="InterPro"/>
</dbReference>
<proteinExistence type="predicted"/>
<dbReference type="Pfam" id="PF08100">
    <property type="entry name" value="Dimerisation"/>
    <property type="match status" value="1"/>
</dbReference>